<dbReference type="AlphaFoldDB" id="E4UZL4"/>
<dbReference type="RefSeq" id="XP_003171998.1">
    <property type="nucleotide sequence ID" value="XM_003171950.1"/>
</dbReference>
<accession>E4UZL4</accession>
<dbReference type="OrthoDB" id="17560at2759"/>
<name>E4UZL4_ARTGP</name>
<dbReference type="InterPro" id="IPR029058">
    <property type="entry name" value="AB_hydrolase_fold"/>
</dbReference>
<dbReference type="EMBL" id="DS989826">
    <property type="protein sequence ID" value="EFR03544.1"/>
    <property type="molecule type" value="Genomic_DNA"/>
</dbReference>
<keyword evidence="2" id="KW-0378">Hydrolase</keyword>
<gene>
    <name evidence="2" type="ORF">MGYG_06540</name>
</gene>
<dbReference type="SUPFAM" id="SSF53474">
    <property type="entry name" value="alpha/beta-Hydrolases"/>
    <property type="match status" value="1"/>
</dbReference>
<dbReference type="HOGENOM" id="CLU_054590_2_1_1"/>
<sequence length="247" mass="26759">MASNPPAECCIRGFIHEGTATGEIRKMGDLDIYFACPKECNKKAGKAIVILSDVMGIRINSQLLADYMASQGYLTVIPDLFHGDCLTPDAFKPGSGFDLHAWLAKHNTSVVDPVIESTVKLLRDEHGIEKIGGVGYCFGGKYVCRFLNGGKMNVGFTAHPSFISKEELSAIEGPLSIAAAEIDDILTTELRHESEEILAKGGKPYQITLYGGVSHGFAVRGDLSKPDIMFAKEQALAQALAWFGQYL</sequence>
<dbReference type="Proteomes" id="UP000002669">
    <property type="component" value="Unassembled WGS sequence"/>
</dbReference>
<dbReference type="VEuPathDB" id="FungiDB:MGYG_06540"/>
<evidence type="ECO:0000259" key="1">
    <source>
        <dbReference type="Pfam" id="PF01738"/>
    </source>
</evidence>
<dbReference type="InterPro" id="IPR002925">
    <property type="entry name" value="Dienelactn_hydro"/>
</dbReference>
<dbReference type="PANTHER" id="PTHR17630">
    <property type="entry name" value="DIENELACTONE HYDROLASE"/>
    <property type="match status" value="1"/>
</dbReference>
<reference evidence="3" key="1">
    <citation type="journal article" date="2012" name="MBio">
        <title>Comparative genome analysis of Trichophyton rubrum and related dermatophytes reveals candidate genes involved in infection.</title>
        <authorList>
            <person name="Martinez D.A."/>
            <person name="Oliver B.G."/>
            <person name="Graeser Y."/>
            <person name="Goldberg J.M."/>
            <person name="Li W."/>
            <person name="Martinez-Rossi N.M."/>
            <person name="Monod M."/>
            <person name="Shelest E."/>
            <person name="Barton R.C."/>
            <person name="Birch E."/>
            <person name="Brakhage A.A."/>
            <person name="Chen Z."/>
            <person name="Gurr S.J."/>
            <person name="Heiman D."/>
            <person name="Heitman J."/>
            <person name="Kosti I."/>
            <person name="Rossi A."/>
            <person name="Saif S."/>
            <person name="Samalova M."/>
            <person name="Saunders C.W."/>
            <person name="Shea T."/>
            <person name="Summerbell R.C."/>
            <person name="Xu J."/>
            <person name="Young S."/>
            <person name="Zeng Q."/>
            <person name="Birren B.W."/>
            <person name="Cuomo C.A."/>
            <person name="White T.C."/>
        </authorList>
    </citation>
    <scope>NUCLEOTIDE SEQUENCE [LARGE SCALE GENOMIC DNA]</scope>
    <source>
        <strain evidence="3">ATCC MYA-4604 / CBS 118893</strain>
    </source>
</reference>
<feature type="domain" description="Dienelactone hydrolase" evidence="1">
    <location>
        <begin position="33"/>
        <end position="247"/>
    </location>
</feature>
<organism evidence="3">
    <name type="scientific">Arthroderma gypseum (strain ATCC MYA-4604 / CBS 118893)</name>
    <name type="common">Microsporum gypseum</name>
    <dbReference type="NCBI Taxonomy" id="535722"/>
    <lineage>
        <taxon>Eukaryota</taxon>
        <taxon>Fungi</taxon>
        <taxon>Dikarya</taxon>
        <taxon>Ascomycota</taxon>
        <taxon>Pezizomycotina</taxon>
        <taxon>Eurotiomycetes</taxon>
        <taxon>Eurotiomycetidae</taxon>
        <taxon>Onygenales</taxon>
        <taxon>Arthrodermataceae</taxon>
        <taxon>Nannizzia</taxon>
    </lineage>
</organism>
<evidence type="ECO:0000313" key="2">
    <source>
        <dbReference type="EMBL" id="EFR03544.1"/>
    </source>
</evidence>
<dbReference type="GeneID" id="10027258"/>
<protein>
    <submittedName>
        <fullName evidence="2">Dienelactone hydrolase</fullName>
    </submittedName>
</protein>
<dbReference type="Pfam" id="PF01738">
    <property type="entry name" value="DLH"/>
    <property type="match status" value="1"/>
</dbReference>
<evidence type="ECO:0000313" key="3">
    <source>
        <dbReference type="Proteomes" id="UP000002669"/>
    </source>
</evidence>
<dbReference type="InParanoid" id="E4UZL4"/>
<dbReference type="GO" id="GO:0016787">
    <property type="term" value="F:hydrolase activity"/>
    <property type="evidence" value="ECO:0007669"/>
    <property type="project" value="UniProtKB-KW"/>
</dbReference>
<dbReference type="STRING" id="535722.E4UZL4"/>
<dbReference type="OMA" id="PKQKWAK"/>
<dbReference type="Gene3D" id="3.40.50.1820">
    <property type="entry name" value="alpha/beta hydrolase"/>
    <property type="match status" value="1"/>
</dbReference>
<keyword evidence="3" id="KW-1185">Reference proteome</keyword>
<proteinExistence type="predicted"/>
<dbReference type="PANTHER" id="PTHR17630:SF44">
    <property type="entry name" value="PROTEIN AIM2"/>
    <property type="match status" value="1"/>
</dbReference>
<dbReference type="FunCoup" id="E4UZL4">
    <property type="interactions" value="248"/>
</dbReference>
<dbReference type="eggNOG" id="KOG3043">
    <property type="taxonomic scope" value="Eukaryota"/>
</dbReference>